<reference evidence="1" key="1">
    <citation type="submission" date="2014-12" db="EMBL/GenBank/DDBJ databases">
        <title>Insight into the proteome of Arion vulgaris.</title>
        <authorList>
            <person name="Aradska J."/>
            <person name="Bulat T."/>
            <person name="Smidak R."/>
            <person name="Sarate P."/>
            <person name="Gangsoo J."/>
            <person name="Sialana F."/>
            <person name="Bilban M."/>
            <person name="Lubec G."/>
        </authorList>
    </citation>
    <scope>NUCLEOTIDE SEQUENCE</scope>
    <source>
        <tissue evidence="1">Skin</tissue>
    </source>
</reference>
<dbReference type="EMBL" id="HACG01003140">
    <property type="protein sequence ID" value="CEK50005.1"/>
    <property type="molecule type" value="Transcribed_RNA"/>
</dbReference>
<feature type="non-terminal residue" evidence="1">
    <location>
        <position position="1"/>
    </location>
</feature>
<gene>
    <name evidence="1" type="primary">ORF9584</name>
</gene>
<organism evidence="1">
    <name type="scientific">Arion vulgaris</name>
    <dbReference type="NCBI Taxonomy" id="1028688"/>
    <lineage>
        <taxon>Eukaryota</taxon>
        <taxon>Metazoa</taxon>
        <taxon>Spiralia</taxon>
        <taxon>Lophotrochozoa</taxon>
        <taxon>Mollusca</taxon>
        <taxon>Gastropoda</taxon>
        <taxon>Heterobranchia</taxon>
        <taxon>Euthyneura</taxon>
        <taxon>Panpulmonata</taxon>
        <taxon>Eupulmonata</taxon>
        <taxon>Stylommatophora</taxon>
        <taxon>Helicina</taxon>
        <taxon>Arionoidea</taxon>
        <taxon>Arionidae</taxon>
        <taxon>Arion</taxon>
    </lineage>
</organism>
<proteinExistence type="predicted"/>
<sequence>GENKTDSRELRSYIWPNNILPSIPHGINTDSLLFYRLDVDHTILCVQMVNEKCRSNNVCPNTVPVYFFDLLILPNKIKENWQ</sequence>
<evidence type="ECO:0000313" key="1">
    <source>
        <dbReference type="EMBL" id="CEK50005.1"/>
    </source>
</evidence>
<name>A0A0B6Y3B8_9EUPU</name>
<dbReference type="AlphaFoldDB" id="A0A0B6Y3B8"/>
<accession>A0A0B6Y3B8</accession>
<protein>
    <submittedName>
        <fullName evidence="1">Uncharacterized protein</fullName>
    </submittedName>
</protein>
<feature type="non-terminal residue" evidence="1">
    <location>
        <position position="82"/>
    </location>
</feature>